<dbReference type="Gene3D" id="1.20.120.450">
    <property type="entry name" value="dinb family like domain"/>
    <property type="match status" value="1"/>
</dbReference>
<keyword evidence="3" id="KW-1185">Reference proteome</keyword>
<proteinExistence type="predicted"/>
<organism evidence="2 3">
    <name type="scientific">Yeosuana aromativorans</name>
    <dbReference type="NCBI Taxonomy" id="288019"/>
    <lineage>
        <taxon>Bacteria</taxon>
        <taxon>Pseudomonadati</taxon>
        <taxon>Bacteroidota</taxon>
        <taxon>Flavobacteriia</taxon>
        <taxon>Flavobacteriales</taxon>
        <taxon>Flavobacteriaceae</taxon>
        <taxon>Yeosuana</taxon>
    </lineage>
</organism>
<sequence length="146" mass="17559">MTITQIINQLGNNQYIFKSLLVLKSKEEYLWRPQPEKWCLKEIVCHLLDEERDDFRARVKHTLETPLLEMPSINPEGWVLERRYMSQNYDKQVHEFLEERNHSISWLHAQINANWNNVYQHPKLGPLSAKQFLANWLAHDYLLFGK</sequence>
<evidence type="ECO:0000259" key="1">
    <source>
        <dbReference type="Pfam" id="PF12867"/>
    </source>
</evidence>
<accession>A0A8J3BH17</accession>
<comment type="caution">
    <text evidence="2">The sequence shown here is derived from an EMBL/GenBank/DDBJ whole genome shotgun (WGS) entry which is preliminary data.</text>
</comment>
<feature type="domain" description="DinB-like" evidence="1">
    <location>
        <begin position="20"/>
        <end position="140"/>
    </location>
</feature>
<dbReference type="RefSeq" id="WP_188649687.1">
    <property type="nucleotide sequence ID" value="NZ_BMNR01000001.1"/>
</dbReference>
<dbReference type="InterPro" id="IPR034660">
    <property type="entry name" value="DinB/YfiT-like"/>
</dbReference>
<name>A0A8J3BH17_9FLAO</name>
<evidence type="ECO:0000313" key="3">
    <source>
        <dbReference type="Proteomes" id="UP000612329"/>
    </source>
</evidence>
<dbReference type="Proteomes" id="UP000612329">
    <property type="component" value="Unassembled WGS sequence"/>
</dbReference>
<dbReference type="AlphaFoldDB" id="A0A8J3BH17"/>
<dbReference type="EMBL" id="BMNR01000001">
    <property type="protein sequence ID" value="GGK13683.1"/>
    <property type="molecule type" value="Genomic_DNA"/>
</dbReference>
<evidence type="ECO:0000313" key="2">
    <source>
        <dbReference type="EMBL" id="GGK13683.1"/>
    </source>
</evidence>
<gene>
    <name evidence="2" type="ORF">GCM10007962_04930</name>
</gene>
<protein>
    <recommendedName>
        <fullName evidence="1">DinB-like domain-containing protein</fullName>
    </recommendedName>
</protein>
<dbReference type="SUPFAM" id="SSF109854">
    <property type="entry name" value="DinB/YfiT-like putative metalloenzymes"/>
    <property type="match status" value="1"/>
</dbReference>
<dbReference type="Pfam" id="PF12867">
    <property type="entry name" value="DinB_2"/>
    <property type="match status" value="1"/>
</dbReference>
<reference evidence="2" key="2">
    <citation type="submission" date="2020-09" db="EMBL/GenBank/DDBJ databases">
        <authorList>
            <person name="Sun Q."/>
            <person name="Ohkuma M."/>
        </authorList>
    </citation>
    <scope>NUCLEOTIDE SEQUENCE</scope>
    <source>
        <strain evidence="2">JCM 12862</strain>
    </source>
</reference>
<dbReference type="InterPro" id="IPR024775">
    <property type="entry name" value="DinB-like"/>
</dbReference>
<reference evidence="2" key="1">
    <citation type="journal article" date="2014" name="Int. J. Syst. Evol. Microbiol.">
        <title>Complete genome sequence of Corynebacterium casei LMG S-19264T (=DSM 44701T), isolated from a smear-ripened cheese.</title>
        <authorList>
            <consortium name="US DOE Joint Genome Institute (JGI-PGF)"/>
            <person name="Walter F."/>
            <person name="Albersmeier A."/>
            <person name="Kalinowski J."/>
            <person name="Ruckert C."/>
        </authorList>
    </citation>
    <scope>NUCLEOTIDE SEQUENCE</scope>
    <source>
        <strain evidence="2">JCM 12862</strain>
    </source>
</reference>